<reference evidence="1 2" key="1">
    <citation type="submission" date="2018-08" db="EMBL/GenBank/DDBJ databases">
        <title>A genome reference for cultivated species of the human gut microbiota.</title>
        <authorList>
            <person name="Zou Y."/>
            <person name="Xue W."/>
            <person name="Luo G."/>
        </authorList>
    </citation>
    <scope>NUCLEOTIDE SEQUENCE [LARGE SCALE GENOMIC DNA]</scope>
    <source>
        <strain evidence="1 2">AM25-6</strain>
    </source>
</reference>
<proteinExistence type="predicted"/>
<evidence type="ECO:0000313" key="1">
    <source>
        <dbReference type="EMBL" id="RGD73106.1"/>
    </source>
</evidence>
<dbReference type="EMBL" id="QUSM01000008">
    <property type="protein sequence ID" value="RGD73106.1"/>
    <property type="molecule type" value="Genomic_DNA"/>
</dbReference>
<dbReference type="Proteomes" id="UP000261212">
    <property type="component" value="Unassembled WGS sequence"/>
</dbReference>
<protein>
    <submittedName>
        <fullName evidence="1">RNA-binding protein</fullName>
    </submittedName>
</protein>
<dbReference type="SUPFAM" id="SSF50104">
    <property type="entry name" value="Translation proteins SH3-like domain"/>
    <property type="match status" value="1"/>
</dbReference>
<dbReference type="AlphaFoldDB" id="A0A3E3DVJ0"/>
<gene>
    <name evidence="1" type="ORF">DW687_11375</name>
</gene>
<organism evidence="1 2">
    <name type="scientific">Anaerofustis stercorihominis</name>
    <dbReference type="NCBI Taxonomy" id="214853"/>
    <lineage>
        <taxon>Bacteria</taxon>
        <taxon>Bacillati</taxon>
        <taxon>Bacillota</taxon>
        <taxon>Clostridia</taxon>
        <taxon>Eubacteriales</taxon>
        <taxon>Eubacteriaceae</taxon>
        <taxon>Anaerofustis</taxon>
    </lineage>
</organism>
<comment type="caution">
    <text evidence="1">The sequence shown here is derived from an EMBL/GenBank/DDBJ whole genome shotgun (WGS) entry which is preliminary data.</text>
</comment>
<sequence>MMDYNVGDIVISKAGRDKGSFLVVIGFLDDDKLLLADGRLRKTENPKKKKIKHITKINAKSTLICDKIKCNEKIPNALIRKEIERIKEEI</sequence>
<name>A0A3E3DVJ0_9FIRM</name>
<dbReference type="InterPro" id="IPR008991">
    <property type="entry name" value="Translation_prot_SH3-like_sf"/>
</dbReference>
<accession>A0A3E3DVJ0</accession>
<evidence type="ECO:0000313" key="2">
    <source>
        <dbReference type="Proteomes" id="UP000261212"/>
    </source>
</evidence>